<name>A0ABD2A7I6_VESSQ</name>
<evidence type="ECO:0000313" key="1">
    <source>
        <dbReference type="EMBL" id="KAL2716574.1"/>
    </source>
</evidence>
<comment type="caution">
    <text evidence="1">The sequence shown here is derived from an EMBL/GenBank/DDBJ whole genome shotgun (WGS) entry which is preliminary data.</text>
</comment>
<dbReference type="Proteomes" id="UP001607302">
    <property type="component" value="Unassembled WGS sequence"/>
</dbReference>
<evidence type="ECO:0000313" key="2">
    <source>
        <dbReference type="Proteomes" id="UP001607302"/>
    </source>
</evidence>
<proteinExistence type="predicted"/>
<dbReference type="EMBL" id="JAUDFV010000154">
    <property type="protein sequence ID" value="KAL2716574.1"/>
    <property type="molecule type" value="Genomic_DNA"/>
</dbReference>
<accession>A0ABD2A7I6</accession>
<dbReference type="AlphaFoldDB" id="A0ABD2A7I6"/>
<gene>
    <name evidence="1" type="ORF">V1478_014250</name>
</gene>
<keyword evidence="2" id="KW-1185">Reference proteome</keyword>
<organism evidence="1 2">
    <name type="scientific">Vespula squamosa</name>
    <name type="common">Southern yellow jacket</name>
    <name type="synonym">Wasp</name>
    <dbReference type="NCBI Taxonomy" id="30214"/>
    <lineage>
        <taxon>Eukaryota</taxon>
        <taxon>Metazoa</taxon>
        <taxon>Ecdysozoa</taxon>
        <taxon>Arthropoda</taxon>
        <taxon>Hexapoda</taxon>
        <taxon>Insecta</taxon>
        <taxon>Pterygota</taxon>
        <taxon>Neoptera</taxon>
        <taxon>Endopterygota</taxon>
        <taxon>Hymenoptera</taxon>
        <taxon>Apocrita</taxon>
        <taxon>Aculeata</taxon>
        <taxon>Vespoidea</taxon>
        <taxon>Vespidae</taxon>
        <taxon>Vespinae</taxon>
        <taxon>Vespula</taxon>
    </lineage>
</organism>
<sequence>MRKEVEEEEEEEDSVAFAHSRCAATNLENVSSSFYAPRWKSVFGRLKHTGDPSSTLYTPCPRLGEDPQRTHRFVPYLSNESIEVRSSTSRSHVNDVPIMYAIFSLRSIPR</sequence>
<protein>
    <submittedName>
        <fullName evidence="1">Uncharacterized protein</fullName>
    </submittedName>
</protein>
<reference evidence="1 2" key="1">
    <citation type="journal article" date="2024" name="Ann. Entomol. Soc. Am.">
        <title>Genomic analyses of the southern and eastern yellowjacket wasps (Hymenoptera: Vespidae) reveal evolutionary signatures of social life.</title>
        <authorList>
            <person name="Catto M.A."/>
            <person name="Caine P.B."/>
            <person name="Orr S.E."/>
            <person name="Hunt B.G."/>
            <person name="Goodisman M.A.D."/>
        </authorList>
    </citation>
    <scope>NUCLEOTIDE SEQUENCE [LARGE SCALE GENOMIC DNA]</scope>
    <source>
        <strain evidence="1">233</strain>
        <tissue evidence="1">Head and thorax</tissue>
    </source>
</reference>